<gene>
    <name evidence="9" type="ORF">SPI_07185</name>
</gene>
<keyword evidence="2 7" id="KW-0812">Transmembrane</keyword>
<evidence type="ECO:0000256" key="1">
    <source>
        <dbReference type="ARBA" id="ARBA00004141"/>
    </source>
</evidence>
<feature type="transmembrane region" description="Helical" evidence="7">
    <location>
        <begin position="46"/>
        <end position="65"/>
    </location>
</feature>
<evidence type="ECO:0000256" key="2">
    <source>
        <dbReference type="ARBA" id="ARBA00022692"/>
    </source>
</evidence>
<evidence type="ECO:0000259" key="8">
    <source>
        <dbReference type="Pfam" id="PF20684"/>
    </source>
</evidence>
<feature type="transmembrane region" description="Helical" evidence="7">
    <location>
        <begin position="85"/>
        <end position="107"/>
    </location>
</feature>
<feature type="transmembrane region" description="Helical" evidence="7">
    <location>
        <begin position="164"/>
        <end position="186"/>
    </location>
</feature>
<protein>
    <recommendedName>
        <fullName evidence="8">Rhodopsin domain-containing protein</fullName>
    </recommendedName>
</protein>
<feature type="domain" description="Rhodopsin" evidence="8">
    <location>
        <begin position="30"/>
        <end position="256"/>
    </location>
</feature>
<feature type="compositionally biased region" description="Polar residues" evidence="6">
    <location>
        <begin position="463"/>
        <end position="475"/>
    </location>
</feature>
<dbReference type="EMBL" id="AZHD01000014">
    <property type="protein sequence ID" value="OAA57526.1"/>
    <property type="molecule type" value="Genomic_DNA"/>
</dbReference>
<feature type="compositionally biased region" description="Basic and acidic residues" evidence="6">
    <location>
        <begin position="309"/>
        <end position="328"/>
    </location>
</feature>
<sequence length="507" mass="55233">MAATPDLSRGPVLLAISITTGTISLSTCVARLWVRRRASNHLGFDDYAIGVSGIVGFVGTVFSIIEGSSMVDSSHALEFDWLGQPWFMMGTTLAKISICFFFIRLVGAVKQWRILLSSQILLMAVLNLAFSLTTNLQCRPLQKLWDPTVPGECWNPNVQLNIGYFQGGVAFSVFWWLFLSLFPVMIVRDFEMHQRMRWPFYFLSSLSLMAAVFATVRTYETSQTVPGVFTFDAFFATVLSILEQNVGIVAANVLPLGSLFWVQAEGRTHAARSGRGRGVRHGDGDGDGGRQNPFESDAASIVSSRRGGGNHDEESGHYYGDRRRDRSSSSRSSVKRSSMLIIEGPREANFVDDADDGTKHGGNDTVLRSLPPAARNASTRRSMRDSLHNSGRRRSLEDAMAAESFWPRGIIKTVEVEVVEEDVADVMPQHSRVPSSASNIAMGGGGGGGGQGSRHGSRHGSRTNNGISVTDGQASRHSRYGSDSDWATLLRSGPTPPASRGPSRQGH</sequence>
<keyword evidence="10" id="KW-1185">Reference proteome</keyword>
<feature type="compositionally biased region" description="Gly residues" evidence="6">
    <location>
        <begin position="442"/>
        <end position="453"/>
    </location>
</feature>
<accession>A0A167QD02</accession>
<dbReference type="InterPro" id="IPR052337">
    <property type="entry name" value="SAT4-like"/>
</dbReference>
<dbReference type="Proteomes" id="UP000076874">
    <property type="component" value="Unassembled WGS sequence"/>
</dbReference>
<comment type="subcellular location">
    <subcellularLocation>
        <location evidence="1">Membrane</location>
        <topology evidence="1">Multi-pass membrane protein</topology>
    </subcellularLocation>
</comment>
<evidence type="ECO:0000256" key="3">
    <source>
        <dbReference type="ARBA" id="ARBA00022989"/>
    </source>
</evidence>
<feature type="transmembrane region" description="Helical" evidence="7">
    <location>
        <begin position="12"/>
        <end position="34"/>
    </location>
</feature>
<keyword evidence="4 7" id="KW-0472">Membrane</keyword>
<dbReference type="GO" id="GO:0016020">
    <property type="term" value="C:membrane"/>
    <property type="evidence" value="ECO:0007669"/>
    <property type="project" value="UniProtKB-SubCell"/>
</dbReference>
<dbReference type="InterPro" id="IPR049326">
    <property type="entry name" value="Rhodopsin_dom_fungi"/>
</dbReference>
<name>A0A167QD02_9HYPO</name>
<feature type="region of interest" description="Disordered" evidence="6">
    <location>
        <begin position="427"/>
        <end position="507"/>
    </location>
</feature>
<keyword evidence="3 7" id="KW-1133">Transmembrane helix</keyword>
<comment type="similarity">
    <text evidence="5">Belongs to the SAT4 family.</text>
</comment>
<evidence type="ECO:0000256" key="7">
    <source>
        <dbReference type="SAM" id="Phobius"/>
    </source>
</evidence>
<comment type="caution">
    <text evidence="9">The sequence shown here is derived from an EMBL/GenBank/DDBJ whole genome shotgun (WGS) entry which is preliminary data.</text>
</comment>
<dbReference type="PANTHER" id="PTHR33048">
    <property type="entry name" value="PTH11-LIKE INTEGRAL MEMBRANE PROTEIN (AFU_ORTHOLOGUE AFUA_5G11245)"/>
    <property type="match status" value="1"/>
</dbReference>
<dbReference type="OrthoDB" id="5022096at2759"/>
<evidence type="ECO:0000256" key="4">
    <source>
        <dbReference type="ARBA" id="ARBA00023136"/>
    </source>
</evidence>
<feature type="transmembrane region" description="Helical" evidence="7">
    <location>
        <begin position="198"/>
        <end position="216"/>
    </location>
</feature>
<dbReference type="STRING" id="1081102.A0A167QD02"/>
<dbReference type="PANTHER" id="PTHR33048:SF146">
    <property type="entry name" value="INTEGRAL MEMBRANE PROTEIN"/>
    <property type="match status" value="1"/>
</dbReference>
<dbReference type="AlphaFoldDB" id="A0A167QD02"/>
<feature type="compositionally biased region" description="Low complexity" evidence="6">
    <location>
        <begin position="329"/>
        <end position="338"/>
    </location>
</feature>
<proteinExistence type="inferred from homology"/>
<reference evidence="9 10" key="1">
    <citation type="journal article" date="2016" name="Genome Biol. Evol.">
        <title>Divergent and convergent evolution of fungal pathogenicity.</title>
        <authorList>
            <person name="Shang Y."/>
            <person name="Xiao G."/>
            <person name="Zheng P."/>
            <person name="Cen K."/>
            <person name="Zhan S."/>
            <person name="Wang C."/>
        </authorList>
    </citation>
    <scope>NUCLEOTIDE SEQUENCE [LARGE SCALE GENOMIC DNA]</scope>
    <source>
        <strain evidence="9 10">RCEF 264</strain>
    </source>
</reference>
<evidence type="ECO:0000313" key="9">
    <source>
        <dbReference type="EMBL" id="OAA57526.1"/>
    </source>
</evidence>
<evidence type="ECO:0000256" key="6">
    <source>
        <dbReference type="SAM" id="MobiDB-lite"/>
    </source>
</evidence>
<dbReference type="Pfam" id="PF20684">
    <property type="entry name" value="Fung_rhodopsin"/>
    <property type="match status" value="1"/>
</dbReference>
<evidence type="ECO:0000313" key="10">
    <source>
        <dbReference type="Proteomes" id="UP000076874"/>
    </source>
</evidence>
<evidence type="ECO:0000256" key="5">
    <source>
        <dbReference type="ARBA" id="ARBA00038359"/>
    </source>
</evidence>
<organism evidence="9 10">
    <name type="scientific">Niveomyces insectorum RCEF 264</name>
    <dbReference type="NCBI Taxonomy" id="1081102"/>
    <lineage>
        <taxon>Eukaryota</taxon>
        <taxon>Fungi</taxon>
        <taxon>Dikarya</taxon>
        <taxon>Ascomycota</taxon>
        <taxon>Pezizomycotina</taxon>
        <taxon>Sordariomycetes</taxon>
        <taxon>Hypocreomycetidae</taxon>
        <taxon>Hypocreales</taxon>
        <taxon>Cordycipitaceae</taxon>
        <taxon>Niveomyces</taxon>
    </lineage>
</organism>
<feature type="region of interest" description="Disordered" evidence="6">
    <location>
        <begin position="271"/>
        <end position="396"/>
    </location>
</feature>
<feature type="transmembrane region" description="Helical" evidence="7">
    <location>
        <begin position="114"/>
        <end position="132"/>
    </location>
</feature>